<dbReference type="InterPro" id="IPR029016">
    <property type="entry name" value="GAF-like_dom_sf"/>
</dbReference>
<dbReference type="InterPro" id="IPR036388">
    <property type="entry name" value="WH-like_DNA-bd_sf"/>
</dbReference>
<keyword evidence="6" id="KW-1185">Reference proteome</keyword>
<dbReference type="InterPro" id="IPR016032">
    <property type="entry name" value="Sig_transdc_resp-reg_C-effctor"/>
</dbReference>
<dbReference type="SMART" id="SM00065">
    <property type="entry name" value="GAF"/>
    <property type="match status" value="1"/>
</dbReference>
<evidence type="ECO:0000313" key="5">
    <source>
        <dbReference type="EMBL" id="GAA2381926.1"/>
    </source>
</evidence>
<sequence length="290" mass="31648">MTRDTDNPPKRGAPHDELARQLRRPLERLRRHTGASLAFAGRVVPDAASGDGHAVELSYFDGDVVGPLRGVQLDYGHGLGGRVLTRRRATAVHDYVQSPLITHTYDAIIRAGQLYSMVAAPIIVGRKHIGVLYAARRSRHDQLDATLDVVTDEARAVEQQLTVAEVLGAIRTDDEERELTAWRSRVQASYTELRTLAADIDDASVRARMLEIAAQLAGEAPAEELPVRLTAREQDVLSLLGAGLTNPAIAARLGIGLHTVKGHVKSLLVKLDANSRFEAVVNARRIRLLP</sequence>
<dbReference type="RefSeq" id="WP_346076363.1">
    <property type="nucleotide sequence ID" value="NZ_BAAARB010000011.1"/>
</dbReference>
<organism evidence="5 6">
    <name type="scientific">Gordonia cholesterolivorans</name>
    <dbReference type="NCBI Taxonomy" id="559625"/>
    <lineage>
        <taxon>Bacteria</taxon>
        <taxon>Bacillati</taxon>
        <taxon>Actinomycetota</taxon>
        <taxon>Actinomycetes</taxon>
        <taxon>Mycobacteriales</taxon>
        <taxon>Gordoniaceae</taxon>
        <taxon>Gordonia</taxon>
    </lineage>
</organism>
<gene>
    <name evidence="5" type="ORF">GCM10009855_22520</name>
</gene>
<dbReference type="EMBL" id="BAAARB010000011">
    <property type="protein sequence ID" value="GAA2381926.1"/>
    <property type="molecule type" value="Genomic_DNA"/>
</dbReference>
<evidence type="ECO:0000256" key="2">
    <source>
        <dbReference type="ARBA" id="ARBA00023125"/>
    </source>
</evidence>
<feature type="domain" description="HTH luxR-type" evidence="4">
    <location>
        <begin position="222"/>
        <end position="287"/>
    </location>
</feature>
<evidence type="ECO:0000256" key="3">
    <source>
        <dbReference type="ARBA" id="ARBA00023163"/>
    </source>
</evidence>
<dbReference type="Gene3D" id="1.10.10.10">
    <property type="entry name" value="Winged helix-like DNA-binding domain superfamily/Winged helix DNA-binding domain"/>
    <property type="match status" value="1"/>
</dbReference>
<dbReference type="PROSITE" id="PS50043">
    <property type="entry name" value="HTH_LUXR_2"/>
    <property type="match status" value="1"/>
</dbReference>
<reference evidence="5 6" key="1">
    <citation type="journal article" date="2019" name="Int. J. Syst. Evol. Microbiol.">
        <title>The Global Catalogue of Microorganisms (GCM) 10K type strain sequencing project: providing services to taxonomists for standard genome sequencing and annotation.</title>
        <authorList>
            <consortium name="The Broad Institute Genomics Platform"/>
            <consortium name="The Broad Institute Genome Sequencing Center for Infectious Disease"/>
            <person name="Wu L."/>
            <person name="Ma J."/>
        </authorList>
    </citation>
    <scope>NUCLEOTIDE SEQUENCE [LARGE SCALE GENOMIC DNA]</scope>
    <source>
        <strain evidence="5 6">JCM 16227</strain>
    </source>
</reference>
<protein>
    <recommendedName>
        <fullName evidence="4">HTH luxR-type domain-containing protein</fullName>
    </recommendedName>
</protein>
<dbReference type="SUPFAM" id="SSF55781">
    <property type="entry name" value="GAF domain-like"/>
    <property type="match status" value="1"/>
</dbReference>
<dbReference type="Pfam" id="PF00196">
    <property type="entry name" value="GerE"/>
    <property type="match status" value="1"/>
</dbReference>
<evidence type="ECO:0000259" key="4">
    <source>
        <dbReference type="PROSITE" id="PS50043"/>
    </source>
</evidence>
<keyword evidence="1" id="KW-0805">Transcription regulation</keyword>
<evidence type="ECO:0000256" key="1">
    <source>
        <dbReference type="ARBA" id="ARBA00023015"/>
    </source>
</evidence>
<keyword evidence="3" id="KW-0804">Transcription</keyword>
<proteinExistence type="predicted"/>
<dbReference type="Gene3D" id="3.30.450.40">
    <property type="match status" value="1"/>
</dbReference>
<evidence type="ECO:0000313" key="6">
    <source>
        <dbReference type="Proteomes" id="UP001501170"/>
    </source>
</evidence>
<name>A0ABN3HJF4_9ACTN</name>
<dbReference type="PROSITE" id="PS00622">
    <property type="entry name" value="HTH_LUXR_1"/>
    <property type="match status" value="1"/>
</dbReference>
<dbReference type="InterPro" id="IPR003018">
    <property type="entry name" value="GAF"/>
</dbReference>
<dbReference type="CDD" id="cd06170">
    <property type="entry name" value="LuxR_C_like"/>
    <property type="match status" value="1"/>
</dbReference>
<dbReference type="Proteomes" id="UP001501170">
    <property type="component" value="Unassembled WGS sequence"/>
</dbReference>
<dbReference type="PANTHER" id="PTHR44688:SF16">
    <property type="entry name" value="DNA-BINDING TRANSCRIPTIONAL ACTIVATOR DEVR_DOSR"/>
    <property type="match status" value="1"/>
</dbReference>
<dbReference type="PANTHER" id="PTHR44688">
    <property type="entry name" value="DNA-BINDING TRANSCRIPTIONAL ACTIVATOR DEVR_DOSR"/>
    <property type="match status" value="1"/>
</dbReference>
<dbReference type="SMART" id="SM00421">
    <property type="entry name" value="HTH_LUXR"/>
    <property type="match status" value="1"/>
</dbReference>
<dbReference type="SUPFAM" id="SSF46894">
    <property type="entry name" value="C-terminal effector domain of the bipartite response regulators"/>
    <property type="match status" value="1"/>
</dbReference>
<keyword evidence="2" id="KW-0238">DNA-binding</keyword>
<dbReference type="Pfam" id="PF01590">
    <property type="entry name" value="GAF"/>
    <property type="match status" value="1"/>
</dbReference>
<dbReference type="InterPro" id="IPR000792">
    <property type="entry name" value="Tscrpt_reg_LuxR_C"/>
</dbReference>
<accession>A0ABN3HJF4</accession>
<dbReference type="PRINTS" id="PR00038">
    <property type="entry name" value="HTHLUXR"/>
</dbReference>
<comment type="caution">
    <text evidence="5">The sequence shown here is derived from an EMBL/GenBank/DDBJ whole genome shotgun (WGS) entry which is preliminary data.</text>
</comment>